<feature type="domain" description="Sacsin/Nov" evidence="1">
    <location>
        <begin position="59"/>
        <end position="265"/>
    </location>
</feature>
<dbReference type="Proteomes" id="UP000521676">
    <property type="component" value="Unassembled WGS sequence"/>
</dbReference>
<accession>A0A8T7M0B2</accession>
<dbReference type="InterPro" id="IPR058210">
    <property type="entry name" value="SACS/Nov_dom"/>
</dbReference>
<protein>
    <recommendedName>
        <fullName evidence="1">Sacsin/Nov domain-containing protein</fullName>
    </recommendedName>
</protein>
<evidence type="ECO:0000313" key="4">
    <source>
        <dbReference type="Proteomes" id="UP000521676"/>
    </source>
</evidence>
<dbReference type="Proteomes" id="UP001431572">
    <property type="component" value="Chromosome 1"/>
</dbReference>
<dbReference type="NCBIfam" id="NF047352">
    <property type="entry name" value="P_loop_sacsin"/>
    <property type="match status" value="1"/>
</dbReference>
<dbReference type="SUPFAM" id="SSF55874">
    <property type="entry name" value="ATPase domain of HSP90 chaperone/DNA topoisomerase II/histidine kinase"/>
    <property type="match status" value="1"/>
</dbReference>
<reference evidence="3" key="2">
    <citation type="journal article" date="2024" name="Nature">
        <title>Anoxygenic phototroph of the Chloroflexota uses a type I reaction centre.</title>
        <authorList>
            <person name="Tsuji J.M."/>
            <person name="Shaw N.A."/>
            <person name="Nagashima S."/>
            <person name="Venkiteswaran J.J."/>
            <person name="Schiff S.L."/>
            <person name="Watanabe T."/>
            <person name="Fukui M."/>
            <person name="Hanada S."/>
            <person name="Tank M."/>
            <person name="Neufeld J.D."/>
        </authorList>
    </citation>
    <scope>NUCLEOTIDE SEQUENCE</scope>
    <source>
        <strain evidence="3">L227-S17</strain>
    </source>
</reference>
<dbReference type="InterPro" id="IPR036890">
    <property type="entry name" value="HATPase_C_sf"/>
</dbReference>
<dbReference type="EMBL" id="CP128399">
    <property type="protein sequence ID" value="WJW67212.1"/>
    <property type="molecule type" value="Genomic_DNA"/>
</dbReference>
<dbReference type="InterPro" id="IPR052957">
    <property type="entry name" value="Auxin_embryo_med"/>
</dbReference>
<reference evidence="2 4" key="1">
    <citation type="submission" date="2020-06" db="EMBL/GenBank/DDBJ databases">
        <title>Anoxygenic phototrophic Chloroflexota member uses a Type I reaction center.</title>
        <authorList>
            <person name="Tsuji J.M."/>
            <person name="Shaw N.A."/>
            <person name="Nagashima S."/>
            <person name="Venkiteswaran J."/>
            <person name="Schiff S.L."/>
            <person name="Hanada S."/>
            <person name="Tank M."/>
            <person name="Neufeld J.D."/>
        </authorList>
    </citation>
    <scope>NUCLEOTIDE SEQUENCE [LARGE SCALE GENOMIC DNA]</scope>
    <source>
        <strain evidence="2">L227-S17</strain>
    </source>
</reference>
<dbReference type="RefSeq" id="WP_341469112.1">
    <property type="nucleotide sequence ID" value="NZ_CP128399.1"/>
</dbReference>
<evidence type="ECO:0000313" key="3">
    <source>
        <dbReference type="EMBL" id="WJW67212.1"/>
    </source>
</evidence>
<organism evidence="2 4">
    <name type="scientific">Candidatus Chlorohelix allophototropha</name>
    <dbReference type="NCBI Taxonomy" id="3003348"/>
    <lineage>
        <taxon>Bacteria</taxon>
        <taxon>Bacillati</taxon>
        <taxon>Chloroflexota</taxon>
        <taxon>Chloroflexia</taxon>
        <taxon>Candidatus Chloroheliales</taxon>
        <taxon>Candidatus Chloroheliaceae</taxon>
        <taxon>Candidatus Chlorohelix</taxon>
    </lineage>
</organism>
<evidence type="ECO:0000259" key="1">
    <source>
        <dbReference type="Pfam" id="PF25794"/>
    </source>
</evidence>
<dbReference type="Gene3D" id="3.30.565.10">
    <property type="entry name" value="Histidine kinase-like ATPase, C-terminal domain"/>
    <property type="match status" value="1"/>
</dbReference>
<name>A0A8T7M0B2_9CHLR</name>
<proteinExistence type="predicted"/>
<dbReference type="PANTHER" id="PTHR32387">
    <property type="entry name" value="WU:FJ29H11"/>
    <property type="match status" value="1"/>
</dbReference>
<keyword evidence="5" id="KW-1185">Reference proteome</keyword>
<gene>
    <name evidence="2" type="ORF">HXX08_05610</name>
    <name evidence="3" type="ORF">OZ401_000470</name>
</gene>
<sequence length="672" mass="76156">MTTDKTPQGSELISYLQKRFTGMWQRLASDADPTEREFFLEEYLRDLEERAYLETTIANQYRNRYLAELVQNAVDAMHRHVENNPVQSTDVEEMSMPIYRCHIQLTRAALYVANDGQPFQAEDVRSITAMGKSSKSGGRYIGYKGLGFRSVLEITAEPQIFSGDYHFRFSSADTLALLQKTNSPSEITDVPVLSVPFLCESDSLPADEHAIIADLKARGFVTVVRLPLKPGCYDEVKALCREFMQEQSLLFLPYITSLSLRLLQEPEITLSRTSEPWATLPGTEKLINLEYVTLLFQPDGAQTAWLIAKPLEPLPIAKDLLENLNDRTWLNVSSAGIALAFPVRALKSGGSYFKRRLEPLPFFTHFPTGEASGLGFAVHADFYLSASRKQIEDSLSYNRWLSGKIADFLCHSVLPELQERFPDEANLLDLLADVAYHNGAFGLAFRKILDDRLMATPFVPVGAGEYRRPREVVWTPQSGAGVLLFLKVFPHPPTGLHYPVLQLEEAYIAEEEGFEYRRVRRFLQEMGVRPVRPDELPELLPQAFKNLNDGIVTVSDICTCFALWLEQLAKGTFVPEERQRALLQAAKELPVLPVGNEWLVPNSEIIDCPASERGFEALKARRELFGALKVISEKAYSLENNEFEAQIRSWHRRLGVKSLDPEAQLYEEPYKY</sequence>
<dbReference type="Pfam" id="PF25794">
    <property type="entry name" value="SACS"/>
    <property type="match status" value="1"/>
</dbReference>
<evidence type="ECO:0000313" key="5">
    <source>
        <dbReference type="Proteomes" id="UP001431572"/>
    </source>
</evidence>
<dbReference type="PANTHER" id="PTHR32387:SF0">
    <property type="entry name" value="PROTEIN NO VEIN"/>
    <property type="match status" value="1"/>
</dbReference>
<evidence type="ECO:0000313" key="2">
    <source>
        <dbReference type="EMBL" id="NWJ45339.1"/>
    </source>
</evidence>
<dbReference type="AlphaFoldDB" id="A0A8T7M0B2"/>
<dbReference type="EMBL" id="JACATZ010000001">
    <property type="protein sequence ID" value="NWJ45339.1"/>
    <property type="molecule type" value="Genomic_DNA"/>
</dbReference>